<reference evidence="2 3" key="1">
    <citation type="journal article" date="2024" name="Plant Biotechnol. J.">
        <title>Dendrobium thyrsiflorum genome and its molecular insights into genes involved in important horticultural traits.</title>
        <authorList>
            <person name="Chen B."/>
            <person name="Wang J.Y."/>
            <person name="Zheng P.J."/>
            <person name="Li K.L."/>
            <person name="Liang Y.M."/>
            <person name="Chen X.F."/>
            <person name="Zhang C."/>
            <person name="Zhao X."/>
            <person name="He X."/>
            <person name="Zhang G.Q."/>
            <person name="Liu Z.J."/>
            <person name="Xu Q."/>
        </authorList>
    </citation>
    <scope>NUCLEOTIDE SEQUENCE [LARGE SCALE GENOMIC DNA]</scope>
    <source>
        <strain evidence="2">GZMU011</strain>
    </source>
</reference>
<dbReference type="AlphaFoldDB" id="A0ABD0ULQ1"/>
<comment type="caution">
    <text evidence="2">The sequence shown here is derived from an EMBL/GenBank/DDBJ whole genome shotgun (WGS) entry which is preliminary data.</text>
</comment>
<name>A0ABD0ULQ1_DENTH</name>
<evidence type="ECO:0000313" key="3">
    <source>
        <dbReference type="Proteomes" id="UP001552299"/>
    </source>
</evidence>
<gene>
    <name evidence="2" type="ORF">M5K25_019471</name>
</gene>
<feature type="region of interest" description="Disordered" evidence="1">
    <location>
        <begin position="1"/>
        <end position="29"/>
    </location>
</feature>
<evidence type="ECO:0000313" key="2">
    <source>
        <dbReference type="EMBL" id="KAL0911337.1"/>
    </source>
</evidence>
<accession>A0ABD0ULQ1</accession>
<dbReference type="Proteomes" id="UP001552299">
    <property type="component" value="Unassembled WGS sequence"/>
</dbReference>
<keyword evidence="3" id="KW-1185">Reference proteome</keyword>
<dbReference type="EMBL" id="JANQDX010000015">
    <property type="protein sequence ID" value="KAL0911337.1"/>
    <property type="molecule type" value="Genomic_DNA"/>
</dbReference>
<evidence type="ECO:0000256" key="1">
    <source>
        <dbReference type="SAM" id="MobiDB-lite"/>
    </source>
</evidence>
<sequence>MLAIEKFHHLPLKTDGGGMNDGPDQDHMVPSSQAIVIPGLLSQRRLFSLLFSVNSKSDKNN</sequence>
<proteinExistence type="predicted"/>
<protein>
    <submittedName>
        <fullName evidence="2">Uncharacterized protein</fullName>
    </submittedName>
</protein>
<organism evidence="2 3">
    <name type="scientific">Dendrobium thyrsiflorum</name>
    <name type="common">Pinecone-like raceme dendrobium</name>
    <name type="synonym">Orchid</name>
    <dbReference type="NCBI Taxonomy" id="117978"/>
    <lineage>
        <taxon>Eukaryota</taxon>
        <taxon>Viridiplantae</taxon>
        <taxon>Streptophyta</taxon>
        <taxon>Embryophyta</taxon>
        <taxon>Tracheophyta</taxon>
        <taxon>Spermatophyta</taxon>
        <taxon>Magnoliopsida</taxon>
        <taxon>Liliopsida</taxon>
        <taxon>Asparagales</taxon>
        <taxon>Orchidaceae</taxon>
        <taxon>Epidendroideae</taxon>
        <taxon>Malaxideae</taxon>
        <taxon>Dendrobiinae</taxon>
        <taxon>Dendrobium</taxon>
    </lineage>
</organism>